<proteinExistence type="predicted"/>
<evidence type="ECO:0000256" key="1">
    <source>
        <dbReference type="SAM" id="MobiDB-lite"/>
    </source>
</evidence>
<name>A0A811Y5G2_NYCPR</name>
<protein>
    <submittedName>
        <fullName evidence="2">(raccoon dog) hypothetical protein</fullName>
    </submittedName>
</protein>
<sequence>MTPAGEMPRDLGGRGPNLRGLKGGQPRGRPTLTFPPSPSASPPGTRGASPTQGKAGPAGPEGQPPLLSPSAPAGAGGRRLPARRGSGRTGITWGRSATAGASAGRAKPGSAHGAAGGRDAGRREARRAPKASDAAGPAAGEDKAPRSPAPPPPASQPATQRHAHGRRRLGTLLAAPPPGSAHRPRPPRPFPARGDSARRERTWPPAPGARRDPLAPAARSPWCARDPVSAREETETSCKSDAAPGAVAPGPGECVAPPPETRRSRPPPPPPEPWISEVCTDPLRNRTEALGSSLRLGML</sequence>
<accession>A0A811Y5G2</accession>
<feature type="region of interest" description="Disordered" evidence="1">
    <location>
        <begin position="1"/>
        <end position="284"/>
    </location>
</feature>
<feature type="compositionally biased region" description="Low complexity" evidence="1">
    <location>
        <begin position="94"/>
        <end position="113"/>
    </location>
</feature>
<feature type="compositionally biased region" description="Basic and acidic residues" evidence="1">
    <location>
        <begin position="228"/>
        <end position="238"/>
    </location>
</feature>
<gene>
    <name evidence="2" type="ORF">NYPRO_LOCUS5158</name>
</gene>
<comment type="caution">
    <text evidence="2">The sequence shown here is derived from an EMBL/GenBank/DDBJ whole genome shotgun (WGS) entry which is preliminary data.</text>
</comment>
<dbReference type="EMBL" id="CAJHUB010000666">
    <property type="protein sequence ID" value="CAD7672363.1"/>
    <property type="molecule type" value="Genomic_DNA"/>
</dbReference>
<dbReference type="Proteomes" id="UP000645828">
    <property type="component" value="Unassembled WGS sequence"/>
</dbReference>
<organism evidence="2 3">
    <name type="scientific">Nyctereutes procyonoides</name>
    <name type="common">Raccoon dog</name>
    <name type="synonym">Canis procyonoides</name>
    <dbReference type="NCBI Taxonomy" id="34880"/>
    <lineage>
        <taxon>Eukaryota</taxon>
        <taxon>Metazoa</taxon>
        <taxon>Chordata</taxon>
        <taxon>Craniata</taxon>
        <taxon>Vertebrata</taxon>
        <taxon>Euteleostomi</taxon>
        <taxon>Mammalia</taxon>
        <taxon>Eutheria</taxon>
        <taxon>Laurasiatheria</taxon>
        <taxon>Carnivora</taxon>
        <taxon>Caniformia</taxon>
        <taxon>Canidae</taxon>
        <taxon>Nyctereutes</taxon>
    </lineage>
</organism>
<evidence type="ECO:0000313" key="2">
    <source>
        <dbReference type="EMBL" id="CAD7672363.1"/>
    </source>
</evidence>
<evidence type="ECO:0000313" key="3">
    <source>
        <dbReference type="Proteomes" id="UP000645828"/>
    </source>
</evidence>
<dbReference type="AlphaFoldDB" id="A0A811Y5G2"/>
<keyword evidence="3" id="KW-1185">Reference proteome</keyword>
<reference evidence="2" key="1">
    <citation type="submission" date="2020-12" db="EMBL/GenBank/DDBJ databases">
        <authorList>
            <consortium name="Molecular Ecology Group"/>
        </authorList>
    </citation>
    <scope>NUCLEOTIDE SEQUENCE</scope>
    <source>
        <strain evidence="2">TBG_1078</strain>
    </source>
</reference>
<feature type="compositionally biased region" description="Low complexity" evidence="1">
    <location>
        <begin position="242"/>
        <end position="255"/>
    </location>
</feature>